<dbReference type="Pfam" id="PF14977">
    <property type="entry name" value="FAM194"/>
    <property type="match status" value="1"/>
</dbReference>
<dbReference type="AlphaFoldDB" id="A0A8T2LWE6"/>
<organism evidence="2 3">
    <name type="scientific">Astyanax mexicanus</name>
    <name type="common">Blind cave fish</name>
    <name type="synonym">Astyanax fasciatus mexicanus</name>
    <dbReference type="NCBI Taxonomy" id="7994"/>
    <lineage>
        <taxon>Eukaryota</taxon>
        <taxon>Metazoa</taxon>
        <taxon>Chordata</taxon>
        <taxon>Craniata</taxon>
        <taxon>Vertebrata</taxon>
        <taxon>Euteleostomi</taxon>
        <taxon>Actinopterygii</taxon>
        <taxon>Neopterygii</taxon>
        <taxon>Teleostei</taxon>
        <taxon>Ostariophysi</taxon>
        <taxon>Characiformes</taxon>
        <taxon>Characoidei</taxon>
        <taxon>Acestrorhamphidae</taxon>
        <taxon>Acestrorhamphinae</taxon>
        <taxon>Astyanax</taxon>
    </lineage>
</organism>
<protein>
    <submittedName>
        <fullName evidence="2">Glutamate-rich protein 6-like isoform X1</fullName>
    </submittedName>
</protein>
<sequence>METDVSSEIGALDPQQNFFLVNMQMEEDCRQILEAPLYPSHGLHGVLRYRRESQERRVSLQPQPSRDQPVWCEFCGMTAKPPLDPDHTEELKDFCCLQYKEMFEEVARERRFVLELCEERPRGTLTAGDLSIGFEEQLKLGAGEWDSEESRLQQMEMERFYREAQTRPSMSTDTSLFHTKTISFQLSGCDPVDERLNLAVKKESSEEEKPEVWEWNDPSGSEPAGFGLNHLQEGARFIQKFYSNGNKFLTGFSDGSAQVFYPSGNLAIIVLTNKKERVCVVRDNITSHCPVRALFQSSGRATCYHGNGRVWLNMDLWGGQSLDEAGARTRKWSWSDRAQTPTPLRPIFLSLNKSVGVRVLGRQYIFVSFLALGQQAKFSVGSCVKIKALNSPPHSPSLCKEELFLLACRVHLQLTLTRLRWCQRFPSSSRVHNIKPPPVLLSLAQRLLSLSHNVPMKDTERTFIQHCLQDCQ</sequence>
<accession>A0A8T2LWE6</accession>
<dbReference type="OrthoDB" id="527209at2759"/>
<name>A0A8T2LWE6_ASTMX</name>
<dbReference type="Proteomes" id="UP000752171">
    <property type="component" value="Unassembled WGS sequence"/>
</dbReference>
<evidence type="ECO:0000313" key="3">
    <source>
        <dbReference type="Proteomes" id="UP000752171"/>
    </source>
</evidence>
<evidence type="ECO:0000313" key="2">
    <source>
        <dbReference type="EMBL" id="KAG9273706.1"/>
    </source>
</evidence>
<gene>
    <name evidence="2" type="primary">ERICH6</name>
    <name evidence="2" type="ORF">AMEX_G10447</name>
</gene>
<comment type="caution">
    <text evidence="2">The sequence shown here is derived from an EMBL/GenBank/DDBJ whole genome shotgun (WGS) entry which is preliminary data.</text>
</comment>
<dbReference type="PANTHER" id="PTHR23093:SF18">
    <property type="entry name" value="GLUTAMATE RICH 6"/>
    <property type="match status" value="1"/>
</dbReference>
<feature type="domain" description="FAM194 C-terminal" evidence="1">
    <location>
        <begin position="236"/>
        <end position="434"/>
    </location>
</feature>
<dbReference type="InterPro" id="IPR029281">
    <property type="entry name" value="FAM194_C"/>
</dbReference>
<reference evidence="2 3" key="1">
    <citation type="submission" date="2021-07" db="EMBL/GenBank/DDBJ databases">
        <authorList>
            <person name="Imarazene B."/>
            <person name="Zahm M."/>
            <person name="Klopp C."/>
            <person name="Cabau C."/>
            <person name="Beille S."/>
            <person name="Jouanno E."/>
            <person name="Castinel A."/>
            <person name="Lluch J."/>
            <person name="Gil L."/>
            <person name="Kuchtly C."/>
            <person name="Lopez Roques C."/>
            <person name="Donnadieu C."/>
            <person name="Parrinello H."/>
            <person name="Journot L."/>
            <person name="Du K."/>
            <person name="Schartl M."/>
            <person name="Retaux S."/>
            <person name="Guiguen Y."/>
        </authorList>
    </citation>
    <scope>NUCLEOTIDE SEQUENCE [LARGE SCALE GENOMIC DNA]</scope>
    <source>
        <strain evidence="2">Pach_M1</strain>
        <tissue evidence="2">Testis</tissue>
    </source>
</reference>
<evidence type="ECO:0000259" key="1">
    <source>
        <dbReference type="Pfam" id="PF14977"/>
    </source>
</evidence>
<dbReference type="PANTHER" id="PTHR23093">
    <property type="entry name" value="SIMILAR TO CHROMOSOME 3 OPEN READING FRAME 20"/>
    <property type="match status" value="1"/>
</dbReference>
<proteinExistence type="predicted"/>
<dbReference type="EMBL" id="JAICCE010000008">
    <property type="protein sequence ID" value="KAG9273706.1"/>
    <property type="molecule type" value="Genomic_DNA"/>
</dbReference>